<dbReference type="GO" id="GO:0046872">
    <property type="term" value="F:metal ion binding"/>
    <property type="evidence" value="ECO:0007669"/>
    <property type="project" value="UniProtKB-KW"/>
</dbReference>
<keyword evidence="6" id="KW-0645">Protease</keyword>
<dbReference type="WBParaSite" id="maker-unitig_28645-snap-gene-0.3-mRNA-1">
    <property type="protein sequence ID" value="maker-unitig_28645-snap-gene-0.3-mRNA-1"/>
    <property type="gene ID" value="maker-unitig_28645-snap-gene-0.3"/>
</dbReference>
<dbReference type="GO" id="GO:0005524">
    <property type="term" value="F:ATP binding"/>
    <property type="evidence" value="ECO:0007669"/>
    <property type="project" value="UniProtKB-KW"/>
</dbReference>
<dbReference type="GO" id="GO:0008237">
    <property type="term" value="F:metallopeptidase activity"/>
    <property type="evidence" value="ECO:0007669"/>
    <property type="project" value="UniProtKB-KW"/>
</dbReference>
<dbReference type="PANTHER" id="PTHR43655">
    <property type="entry name" value="ATP-DEPENDENT PROTEASE"/>
    <property type="match status" value="1"/>
</dbReference>
<evidence type="ECO:0000256" key="6">
    <source>
        <dbReference type="ARBA" id="ARBA00023049"/>
    </source>
</evidence>
<dbReference type="InterPro" id="IPR027417">
    <property type="entry name" value="P-loop_NTPase"/>
</dbReference>
<dbReference type="Gene3D" id="3.40.50.300">
    <property type="entry name" value="P-loop containing nucleotide triphosphate hydrolases"/>
    <property type="match status" value="1"/>
</dbReference>
<evidence type="ECO:0000256" key="4">
    <source>
        <dbReference type="ARBA" id="ARBA00022833"/>
    </source>
</evidence>
<keyword evidence="3" id="KW-0547">Nucleotide-binding</keyword>
<dbReference type="GO" id="GO:0034982">
    <property type="term" value="P:mitochondrial protein processing"/>
    <property type="evidence" value="ECO:0007669"/>
    <property type="project" value="TreeGrafter"/>
</dbReference>
<keyword evidence="4" id="KW-0862">Zinc</keyword>
<keyword evidence="2" id="KW-0479">Metal-binding</keyword>
<reference evidence="8" key="1">
    <citation type="submission" date="2016-11" db="UniProtKB">
        <authorList>
            <consortium name="WormBaseParasite"/>
        </authorList>
    </citation>
    <scope>IDENTIFICATION</scope>
</reference>
<evidence type="ECO:0000256" key="1">
    <source>
        <dbReference type="ARBA" id="ARBA00001947"/>
    </source>
</evidence>
<evidence type="ECO:0000256" key="3">
    <source>
        <dbReference type="ARBA" id="ARBA00022741"/>
    </source>
</evidence>
<dbReference type="GO" id="GO:0005745">
    <property type="term" value="C:m-AAA complex"/>
    <property type="evidence" value="ECO:0007669"/>
    <property type="project" value="TreeGrafter"/>
</dbReference>
<evidence type="ECO:0000313" key="7">
    <source>
        <dbReference type="Proteomes" id="UP000095280"/>
    </source>
</evidence>
<dbReference type="AlphaFoldDB" id="A0A1I8FC26"/>
<evidence type="ECO:0000256" key="5">
    <source>
        <dbReference type="ARBA" id="ARBA00022840"/>
    </source>
</evidence>
<dbReference type="Proteomes" id="UP000095280">
    <property type="component" value="Unplaced"/>
</dbReference>
<accession>A0A1I8FC26</accession>
<keyword evidence="6" id="KW-0482">Metalloprotease</keyword>
<sequence length="358" mass="37975">PLRSAPASSFIDELDAIGKKRSGSAGSDTGGQGEMDQTLNHCLVEMDGMDTTVGVVWLRCHQSARGAVRALLLLGQYTAGGSAAGQLQSAFEAADFEARCDAGGRPEAGPAGPMTKEEREAGKALVALDVETSPPVGSSQHCPKARVVPEPPCWRPSPACWPAGPAETVAFQHVSSGGSDEQRAATDLAYSWRARSWACRPHRPPQLRPGVRLRELASSPLLAPDEALFDSEASSAAASFPVWPGRFWPATPGPSGPGGPRPAREEELGHEQLLELLGTSPHPKPELARELLDLAKIEAGSVPVTQKGFIMLKSPLSPKIREFSESPLTSAVGRCTNECTFNFPISSAFCTFYCLPLD</sequence>
<keyword evidence="5" id="KW-0067">ATP-binding</keyword>
<keyword evidence="6" id="KW-0378">Hydrolase</keyword>
<dbReference type="PANTHER" id="PTHR43655:SF8">
    <property type="entry name" value="PARAPLEGIN"/>
    <property type="match status" value="1"/>
</dbReference>
<evidence type="ECO:0000313" key="8">
    <source>
        <dbReference type="WBParaSite" id="maker-unitig_28645-snap-gene-0.3-mRNA-1"/>
    </source>
</evidence>
<comment type="cofactor">
    <cofactor evidence="1">
        <name>Zn(2+)</name>
        <dbReference type="ChEBI" id="CHEBI:29105"/>
    </cofactor>
</comment>
<protein>
    <submittedName>
        <fullName evidence="8">Protein Shroom1</fullName>
    </submittedName>
</protein>
<name>A0A1I8FC26_9PLAT</name>
<evidence type="ECO:0000256" key="2">
    <source>
        <dbReference type="ARBA" id="ARBA00022723"/>
    </source>
</evidence>
<organism evidence="7 8">
    <name type="scientific">Macrostomum lignano</name>
    <dbReference type="NCBI Taxonomy" id="282301"/>
    <lineage>
        <taxon>Eukaryota</taxon>
        <taxon>Metazoa</taxon>
        <taxon>Spiralia</taxon>
        <taxon>Lophotrochozoa</taxon>
        <taxon>Platyhelminthes</taxon>
        <taxon>Rhabditophora</taxon>
        <taxon>Macrostomorpha</taxon>
        <taxon>Macrostomida</taxon>
        <taxon>Macrostomidae</taxon>
        <taxon>Macrostomum</taxon>
    </lineage>
</organism>
<keyword evidence="7" id="KW-1185">Reference proteome</keyword>
<dbReference type="InterPro" id="IPR050928">
    <property type="entry name" value="ATP-dep_Zn_Metalloprotease"/>
</dbReference>
<proteinExistence type="predicted"/>